<dbReference type="InterPro" id="IPR006439">
    <property type="entry name" value="HAD-SF_hydro_IA"/>
</dbReference>
<dbReference type="EMBL" id="HBIP01002864">
    <property type="protein sequence ID" value="CAE0486182.1"/>
    <property type="molecule type" value="Transcribed_RNA"/>
</dbReference>
<evidence type="ECO:0000313" key="1">
    <source>
        <dbReference type="EMBL" id="CAE0486182.1"/>
    </source>
</evidence>
<proteinExistence type="predicted"/>
<dbReference type="NCBIfam" id="TIGR01549">
    <property type="entry name" value="HAD-SF-IA-v1"/>
    <property type="match status" value="1"/>
</dbReference>
<dbReference type="Pfam" id="PF13242">
    <property type="entry name" value="Hydrolase_like"/>
    <property type="match status" value="1"/>
</dbReference>
<dbReference type="SUPFAM" id="SSF56784">
    <property type="entry name" value="HAD-like"/>
    <property type="match status" value="1"/>
</dbReference>
<organism evidence="1">
    <name type="scientific">Dunaliella tertiolecta</name>
    <name type="common">Green alga</name>
    <dbReference type="NCBI Taxonomy" id="3047"/>
    <lineage>
        <taxon>Eukaryota</taxon>
        <taxon>Viridiplantae</taxon>
        <taxon>Chlorophyta</taxon>
        <taxon>core chlorophytes</taxon>
        <taxon>Chlorophyceae</taxon>
        <taxon>CS clade</taxon>
        <taxon>Chlamydomonadales</taxon>
        <taxon>Dunaliellaceae</taxon>
        <taxon>Dunaliella</taxon>
    </lineage>
</organism>
<dbReference type="AlphaFoldDB" id="A0A7S3QL90"/>
<dbReference type="SFLD" id="SFLDG01129">
    <property type="entry name" value="C1.5:_HAD__Beta-PGM__Phosphata"/>
    <property type="match status" value="1"/>
</dbReference>
<dbReference type="Gene3D" id="1.10.260.80">
    <property type="match status" value="1"/>
</dbReference>
<dbReference type="Gene3D" id="3.40.50.1000">
    <property type="entry name" value="HAD superfamily/HAD-like"/>
    <property type="match status" value="1"/>
</dbReference>
<reference evidence="1" key="1">
    <citation type="submission" date="2021-01" db="EMBL/GenBank/DDBJ databases">
        <authorList>
            <person name="Corre E."/>
            <person name="Pelletier E."/>
            <person name="Niang G."/>
            <person name="Scheremetjew M."/>
            <person name="Finn R."/>
            <person name="Kale V."/>
            <person name="Holt S."/>
            <person name="Cochrane G."/>
            <person name="Meng A."/>
            <person name="Brown T."/>
            <person name="Cohen L."/>
        </authorList>
    </citation>
    <scope>NUCLEOTIDE SEQUENCE</scope>
    <source>
        <strain evidence="1">CCMP1320</strain>
    </source>
</reference>
<accession>A0A7S3QL90</accession>
<protein>
    <submittedName>
        <fullName evidence="1">Uncharacterized protein</fullName>
    </submittedName>
</protein>
<dbReference type="InterPro" id="IPR023214">
    <property type="entry name" value="HAD_sf"/>
</dbReference>
<dbReference type="PANTHER" id="PTHR43885">
    <property type="entry name" value="HALOACID DEHALOGENASE-LIKE HYDROLASE"/>
    <property type="match status" value="1"/>
</dbReference>
<gene>
    <name evidence="1" type="ORF">DTER00134_LOCUS1221</name>
</gene>
<dbReference type="InterPro" id="IPR036412">
    <property type="entry name" value="HAD-like_sf"/>
</dbReference>
<dbReference type="SFLD" id="SFLDS00003">
    <property type="entry name" value="Haloacid_Dehalogenase"/>
    <property type="match status" value="1"/>
</dbReference>
<dbReference type="PANTHER" id="PTHR43885:SF1">
    <property type="entry name" value="SUPERFAMILY HYDROLASE, PUTATIVE (AFU_ORTHOLOGUE AFUA_4G13290)-RELATED"/>
    <property type="match status" value="1"/>
</dbReference>
<sequence length="260" mass="29076">MLLRNHLQQACKRGSKFATSGVVPFLPSASMSSQQSSKRIIRGIVYDMDGTVVVPVIDFNEMRRRCGVVQGDILDVINSRSKEEQDRAYAIIAEIEEQALQQMKLMPGALELLQHTSSIPRGLITRNVMSSVHHFHNHHLIPAGVPPFIPAISRECNYEYKPSPQALLHICNSWGVSPSEVIMVGDSAKDDIVCGNRAGALTVLLDYNGMHNYEQQDLQGELRPTYLVRSLPEFHNLLQKEFQLVPPPHPHAAIEARDAR</sequence>
<dbReference type="CDD" id="cd01427">
    <property type="entry name" value="HAD_like"/>
    <property type="match status" value="1"/>
</dbReference>
<name>A0A7S3QL90_DUNTE</name>